<dbReference type="RefSeq" id="WP_076954098.1">
    <property type="nucleotide sequence ID" value="NZ_MNPW01000013.1"/>
</dbReference>
<accession>A0A1V2K0D5</accession>
<dbReference type="AlphaFoldDB" id="A0A1V2K0D5"/>
<keyword evidence="1" id="KW-0472">Membrane</keyword>
<evidence type="ECO:0008006" key="4">
    <source>
        <dbReference type="Google" id="ProtNLM"/>
    </source>
</evidence>
<dbReference type="EMBL" id="MNPW01000013">
    <property type="protein sequence ID" value="ONH50884.1"/>
    <property type="molecule type" value="Genomic_DNA"/>
</dbReference>
<comment type="caution">
    <text evidence="2">The sequence shown here is derived from an EMBL/GenBank/DDBJ whole genome shotgun (WGS) entry which is preliminary data.</text>
</comment>
<evidence type="ECO:0000313" key="3">
    <source>
        <dbReference type="Proteomes" id="UP000189295"/>
    </source>
</evidence>
<reference evidence="2 3" key="1">
    <citation type="submission" date="2016-10" db="EMBL/GenBank/DDBJ databases">
        <title>Pseudomonas lactis sp. nov. and Pseudomonas paralactis sp. nov., isolated from bovine raw milk.</title>
        <authorList>
            <person name="Von Neubeck M."/>
            <person name="Huptas C."/>
            <person name="Glueck C."/>
            <person name="Krewinkel M."/>
            <person name="Stoeckel M."/>
            <person name="Stressler T."/>
            <person name="Fischer L."/>
            <person name="Hinrichs J."/>
            <person name="Scherer S."/>
            <person name="Wenning M."/>
        </authorList>
    </citation>
    <scope>NUCLEOTIDE SEQUENCE [LARGE SCALE GENOMIC DNA]</scope>
    <source>
        <strain evidence="2 3">DSM 17516</strain>
    </source>
</reference>
<keyword evidence="1" id="KW-1133">Transmembrane helix</keyword>
<name>A0A1V2K0D5_PSECE</name>
<protein>
    <recommendedName>
        <fullName evidence="4">DUF3742 domain-containing protein</fullName>
    </recommendedName>
</protein>
<dbReference type="Proteomes" id="UP000189295">
    <property type="component" value="Unassembled WGS sequence"/>
</dbReference>
<dbReference type="InterPro" id="IPR022213">
    <property type="entry name" value="DUF3742"/>
</dbReference>
<organism evidence="2 3">
    <name type="scientific">Pseudomonas cedrina subsp. cedrina</name>
    <dbReference type="NCBI Taxonomy" id="76762"/>
    <lineage>
        <taxon>Bacteria</taxon>
        <taxon>Pseudomonadati</taxon>
        <taxon>Pseudomonadota</taxon>
        <taxon>Gammaproteobacteria</taxon>
        <taxon>Pseudomonadales</taxon>
        <taxon>Pseudomonadaceae</taxon>
        <taxon>Pseudomonas</taxon>
    </lineage>
</organism>
<gene>
    <name evidence="2" type="ORF">BLL36_23520</name>
</gene>
<dbReference type="Pfam" id="PF12553">
    <property type="entry name" value="DUF3742"/>
    <property type="match status" value="1"/>
</dbReference>
<evidence type="ECO:0000313" key="2">
    <source>
        <dbReference type="EMBL" id="ONH50884.1"/>
    </source>
</evidence>
<proteinExistence type="predicted"/>
<keyword evidence="1" id="KW-0812">Transmembrane</keyword>
<evidence type="ECO:0000256" key="1">
    <source>
        <dbReference type="SAM" id="Phobius"/>
    </source>
</evidence>
<sequence>MSGHPQISRAERVGCWLGRGYRGLMQQEQRSRLWLRDLGIPTMRAKCLTWCLRLCALALLLSFFIALVIIVWGLWLIGRGVARSDFSYRTLDAEWRDGISGFGLYTRDEFRIDPHVFEDD</sequence>
<dbReference type="OrthoDB" id="8454876at2"/>
<feature type="transmembrane region" description="Helical" evidence="1">
    <location>
        <begin position="50"/>
        <end position="77"/>
    </location>
</feature>